<keyword evidence="5" id="KW-1185">Reference proteome</keyword>
<sequence>MMSIMLNQADRLAVDDDICYTAVSPNRATLIDIACQLARQFATRAETLDASGEFPTENVAEFRASDLLLMALPPELGGRNASMLDMAQVLHALSKGCPSTALIFNMHFALSGQLAHMAQVEPEGVWRDWLQRIAARRMLLGGALSESGSWNAVMFPLATAERVEGGYRVNANRSFCTGSAGLDLIQGTAAETLPDGSRRSIYFLFTPDQPGVRFKDDWQTLGMRGSHSQGVMLQDVLVPDDALLFHYGYGQLDFSQVWLSFLAWSFAGFASVYAGIAEAARDVTVQTLVGRSRLPGTHAMAHKPTNQLNIAKMDVLNATMTAIREDTARRYPQGAFVTPQAILDTAIAKYVCVTSAPEVVNHAMSVIGGQSYFRKLPLERMLRDVRAGPFHPFSADDTLEMLGKFAFGLPFLEAGGWAL</sequence>
<dbReference type="Gene3D" id="1.20.140.10">
    <property type="entry name" value="Butyryl-CoA Dehydrogenase, subunit A, domain 3"/>
    <property type="match status" value="1"/>
</dbReference>
<dbReference type="PANTHER" id="PTHR43884">
    <property type="entry name" value="ACYL-COA DEHYDROGENASE"/>
    <property type="match status" value="1"/>
</dbReference>
<evidence type="ECO:0000313" key="5">
    <source>
        <dbReference type="Proteomes" id="UP001404104"/>
    </source>
</evidence>
<dbReference type="InterPro" id="IPR046373">
    <property type="entry name" value="Acyl-CoA_Oxase/DH_mid-dom_sf"/>
</dbReference>
<dbReference type="Proteomes" id="UP001404104">
    <property type="component" value="Unassembled WGS sequence"/>
</dbReference>
<dbReference type="Gene3D" id="1.10.540.10">
    <property type="entry name" value="Acyl-CoA dehydrogenase/oxidase, N-terminal domain"/>
    <property type="match status" value="1"/>
</dbReference>
<reference evidence="4 5" key="1">
    <citation type="submission" date="2024-05" db="EMBL/GenBank/DDBJ databases">
        <authorList>
            <person name="Liu Q."/>
            <person name="Xin Y.-H."/>
        </authorList>
    </citation>
    <scope>NUCLEOTIDE SEQUENCE [LARGE SCALE GENOMIC DNA]</scope>
    <source>
        <strain evidence="4 5">CGMCC 1.15349</strain>
    </source>
</reference>
<keyword evidence="1 4" id="KW-0560">Oxidoreductase</keyword>
<dbReference type="InterPro" id="IPR013786">
    <property type="entry name" value="AcylCoA_DH/ox_N"/>
</dbReference>
<feature type="domain" description="Acyl-CoA dehydrogenase C-terminal" evidence="3">
    <location>
        <begin position="268"/>
        <end position="392"/>
    </location>
</feature>
<dbReference type="Pfam" id="PF02771">
    <property type="entry name" value="Acyl-CoA_dh_N"/>
    <property type="match status" value="1"/>
</dbReference>
<evidence type="ECO:0000259" key="3">
    <source>
        <dbReference type="Pfam" id="PF08028"/>
    </source>
</evidence>
<dbReference type="InterPro" id="IPR013107">
    <property type="entry name" value="Acyl-CoA_DH_C"/>
</dbReference>
<dbReference type="CDD" id="cd00567">
    <property type="entry name" value="ACAD"/>
    <property type="match status" value="1"/>
</dbReference>
<dbReference type="Pfam" id="PF08028">
    <property type="entry name" value="Acyl-CoA_dh_2"/>
    <property type="match status" value="1"/>
</dbReference>
<name>A0ABU9XWP3_9SPHN</name>
<evidence type="ECO:0000313" key="4">
    <source>
        <dbReference type="EMBL" id="MEN2787952.1"/>
    </source>
</evidence>
<gene>
    <name evidence="4" type="ORF">ABC969_16180</name>
</gene>
<evidence type="ECO:0000256" key="1">
    <source>
        <dbReference type="ARBA" id="ARBA00023002"/>
    </source>
</evidence>
<dbReference type="SUPFAM" id="SSF56645">
    <property type="entry name" value="Acyl-CoA dehydrogenase NM domain-like"/>
    <property type="match status" value="1"/>
</dbReference>
<feature type="domain" description="Acyl-CoA dehydrogenase/oxidase N-terminal" evidence="2">
    <location>
        <begin position="38"/>
        <end position="118"/>
    </location>
</feature>
<dbReference type="InterPro" id="IPR009100">
    <property type="entry name" value="AcylCoA_DH/oxidase_NM_dom_sf"/>
</dbReference>
<dbReference type="EC" id="1.-.-.-" evidence="4"/>
<evidence type="ECO:0000259" key="2">
    <source>
        <dbReference type="Pfam" id="PF02771"/>
    </source>
</evidence>
<dbReference type="InterPro" id="IPR036250">
    <property type="entry name" value="AcylCo_DH-like_C"/>
</dbReference>
<protein>
    <submittedName>
        <fullName evidence="4">Acyl-CoA dehydrogenase family protein</fullName>
        <ecNumber evidence="4">1.-.-.-</ecNumber>
    </submittedName>
</protein>
<dbReference type="PIRSF" id="PIRSF016578">
    <property type="entry name" value="HsaA"/>
    <property type="match status" value="1"/>
</dbReference>
<dbReference type="SUPFAM" id="SSF47203">
    <property type="entry name" value="Acyl-CoA dehydrogenase C-terminal domain-like"/>
    <property type="match status" value="1"/>
</dbReference>
<dbReference type="GO" id="GO:0016491">
    <property type="term" value="F:oxidoreductase activity"/>
    <property type="evidence" value="ECO:0007669"/>
    <property type="project" value="UniProtKB-KW"/>
</dbReference>
<organism evidence="4 5">
    <name type="scientific">Sphingomonas qilianensis</name>
    <dbReference type="NCBI Taxonomy" id="1736690"/>
    <lineage>
        <taxon>Bacteria</taxon>
        <taxon>Pseudomonadati</taxon>
        <taxon>Pseudomonadota</taxon>
        <taxon>Alphaproteobacteria</taxon>
        <taxon>Sphingomonadales</taxon>
        <taxon>Sphingomonadaceae</taxon>
        <taxon>Sphingomonas</taxon>
    </lineage>
</organism>
<dbReference type="RefSeq" id="WP_380808928.1">
    <property type="nucleotide sequence ID" value="NZ_JBHRXL010000005.1"/>
</dbReference>
<dbReference type="PANTHER" id="PTHR43884:SF12">
    <property type="entry name" value="ISOVALERYL-COA DEHYDROGENASE, MITOCHONDRIAL-RELATED"/>
    <property type="match status" value="1"/>
</dbReference>
<accession>A0ABU9XWP3</accession>
<comment type="caution">
    <text evidence="4">The sequence shown here is derived from an EMBL/GenBank/DDBJ whole genome shotgun (WGS) entry which is preliminary data.</text>
</comment>
<dbReference type="InterPro" id="IPR037069">
    <property type="entry name" value="AcylCoA_DH/ox_N_sf"/>
</dbReference>
<dbReference type="Gene3D" id="2.40.110.10">
    <property type="entry name" value="Butyryl-CoA Dehydrogenase, subunit A, domain 2"/>
    <property type="match status" value="1"/>
</dbReference>
<proteinExistence type="predicted"/>
<dbReference type="EMBL" id="JBDIMF010000008">
    <property type="protein sequence ID" value="MEN2787952.1"/>
    <property type="molecule type" value="Genomic_DNA"/>
</dbReference>